<feature type="compositionally biased region" description="Polar residues" evidence="1">
    <location>
        <begin position="668"/>
        <end position="679"/>
    </location>
</feature>
<dbReference type="RefSeq" id="XP_018005922.1">
    <property type="nucleotide sequence ID" value="XM_018148119.1"/>
</dbReference>
<dbReference type="AlphaFoldDB" id="A0A0N0NSF8"/>
<feature type="compositionally biased region" description="Low complexity" evidence="1">
    <location>
        <begin position="357"/>
        <end position="369"/>
    </location>
</feature>
<evidence type="ECO:0000256" key="1">
    <source>
        <dbReference type="SAM" id="MobiDB-lite"/>
    </source>
</evidence>
<feature type="compositionally biased region" description="Low complexity" evidence="1">
    <location>
        <begin position="1069"/>
        <end position="1079"/>
    </location>
</feature>
<feature type="region of interest" description="Disordered" evidence="1">
    <location>
        <begin position="558"/>
        <end position="680"/>
    </location>
</feature>
<dbReference type="VEuPathDB" id="FungiDB:AB675_772"/>
<feature type="compositionally biased region" description="Polar residues" evidence="1">
    <location>
        <begin position="378"/>
        <end position="388"/>
    </location>
</feature>
<comment type="caution">
    <text evidence="2">The sequence shown here is derived from an EMBL/GenBank/DDBJ whole genome shotgun (WGS) entry which is preliminary data.</text>
</comment>
<feature type="region of interest" description="Disordered" evidence="1">
    <location>
        <begin position="1167"/>
        <end position="1203"/>
    </location>
</feature>
<feature type="compositionally biased region" description="Acidic residues" evidence="1">
    <location>
        <begin position="1059"/>
        <end position="1068"/>
    </location>
</feature>
<dbReference type="GeneID" id="28739989"/>
<keyword evidence="3" id="KW-1185">Reference proteome</keyword>
<feature type="compositionally biased region" description="Low complexity" evidence="1">
    <location>
        <begin position="1111"/>
        <end position="1120"/>
    </location>
</feature>
<reference evidence="2 3" key="1">
    <citation type="submission" date="2015-06" db="EMBL/GenBank/DDBJ databases">
        <title>Draft genome of the ant-associated black yeast Phialophora attae CBS 131958.</title>
        <authorList>
            <person name="Moreno L.F."/>
            <person name="Stielow B.J."/>
            <person name="de Hoog S."/>
            <person name="Vicente V.A."/>
            <person name="Weiss V.A."/>
            <person name="de Vries M."/>
            <person name="Cruz L.M."/>
            <person name="Souza E.M."/>
        </authorList>
    </citation>
    <scope>NUCLEOTIDE SEQUENCE [LARGE SCALE GENOMIC DNA]</scope>
    <source>
        <strain evidence="2 3">CBS 131958</strain>
    </source>
</reference>
<name>A0A0N0NSF8_9EURO</name>
<dbReference type="OrthoDB" id="4156635at2759"/>
<gene>
    <name evidence="2" type="ORF">AB675_772</name>
</gene>
<dbReference type="STRING" id="1664694.A0A0N0NSF8"/>
<feature type="compositionally biased region" description="Polar residues" evidence="1">
    <location>
        <begin position="1129"/>
        <end position="1142"/>
    </location>
</feature>
<dbReference type="EMBL" id="LFJN01000001">
    <property type="protein sequence ID" value="KPI45959.1"/>
    <property type="molecule type" value="Genomic_DNA"/>
</dbReference>
<proteinExistence type="predicted"/>
<dbReference type="Proteomes" id="UP000038010">
    <property type="component" value="Unassembled WGS sequence"/>
</dbReference>
<feature type="compositionally biased region" description="Basic and acidic residues" evidence="1">
    <location>
        <begin position="1169"/>
        <end position="1192"/>
    </location>
</feature>
<feature type="region of interest" description="Disordered" evidence="1">
    <location>
        <begin position="323"/>
        <end position="397"/>
    </location>
</feature>
<feature type="region of interest" description="Disordered" evidence="1">
    <location>
        <begin position="697"/>
        <end position="726"/>
    </location>
</feature>
<feature type="compositionally biased region" description="Polar residues" evidence="1">
    <location>
        <begin position="588"/>
        <end position="604"/>
    </location>
</feature>
<evidence type="ECO:0000313" key="2">
    <source>
        <dbReference type="EMBL" id="KPI45959.1"/>
    </source>
</evidence>
<feature type="compositionally biased region" description="Basic residues" evidence="1">
    <location>
        <begin position="1193"/>
        <end position="1203"/>
    </location>
</feature>
<evidence type="ECO:0000313" key="3">
    <source>
        <dbReference type="Proteomes" id="UP000038010"/>
    </source>
</evidence>
<accession>A0A0N0NSF8</accession>
<feature type="region of interest" description="Disordered" evidence="1">
    <location>
        <begin position="1059"/>
        <end position="1155"/>
    </location>
</feature>
<protein>
    <submittedName>
        <fullName evidence="2">Uncharacterized protein</fullName>
    </submittedName>
</protein>
<feature type="region of interest" description="Disordered" evidence="1">
    <location>
        <begin position="1"/>
        <end position="22"/>
    </location>
</feature>
<feature type="compositionally biased region" description="Polar residues" evidence="1">
    <location>
        <begin position="564"/>
        <end position="577"/>
    </location>
</feature>
<organism evidence="2 3">
    <name type="scientific">Cyphellophora attinorum</name>
    <dbReference type="NCBI Taxonomy" id="1664694"/>
    <lineage>
        <taxon>Eukaryota</taxon>
        <taxon>Fungi</taxon>
        <taxon>Dikarya</taxon>
        <taxon>Ascomycota</taxon>
        <taxon>Pezizomycotina</taxon>
        <taxon>Eurotiomycetes</taxon>
        <taxon>Chaetothyriomycetidae</taxon>
        <taxon>Chaetothyriales</taxon>
        <taxon>Cyphellophoraceae</taxon>
        <taxon>Cyphellophora</taxon>
    </lineage>
</organism>
<sequence length="1203" mass="134613">MVVNAKATGSSQPDNRFGSRAEQEARYERLKSGLSQHNGSAQTDDHFVRAALEVLLSSELVKLRPDDTAGIFTKDEARRAIYRIGRLHQEYQWLTYRTDPKKAAWLWTWRAVKHLWLEGMGTFASDKEAAFFRTGWVALTLNGLDDTNEILQWSMVQKIVFEFADCAFVSLSPAQSDEIVEKKAMLEGDEQLLRNLIHGDQELDFEVYEALRRTAALYRVLDGRDPSMVKQDNRTARKAAGYDPAEESSTAKSYPMKTFTSMRSAWDYAYYPFPETRALACAADQLIKRDMREPGIQSDGLRASDLHNIPRAHVQPKASLILGKKIHERPVPRQVPSIAPRKLQRKPALSTGRDSASKLSASSRSPLSPKFDEKSRVSKPSSRPQLPTTKLRGGGYGPEHWMNAKQYWPKEKLDAIQDLADLLRLPIWEQRQADYLVGDLLVKANWDVDEAFELWEDKGEGISTNTIRAPIVDLSFSTGYGSEEKDQLLRLAAFVDSSAYEDDDEFEQVLLRALERNAWRWEDALSDFYGRSDAAAADDLPLEDTGLETQLFLAGAEDDDQHGSPAQDSNQENQQPRRSPRQSPVDAENQQQDPPSLSHSNQENEPPVDVPVRRQTQPDRRALRSISPPPENIIDLTKEDNNDPFFSGADTILLSPKNRSNWRAEDQGSPTLALSSNPNRHVMGPAVLPGLEDHVSVLEDNPNSRESSSGQGMADPLPAESEHPGQESVEAYAGHCHRCPYFPGEFHHVCNGLCSSLDLIAVDGLCEHIQDLPPVTTEDDGLAEILMQGCDSIAEQVKLRKNAGPSWTNARFHVHLRMLNDVSFRLLKHRIGTKDFPNGGMKFTEASWRERCSWSSFQYPSPMFEKLLLDIGKSVSKLLDDAEIDVDKQERKLAVLVMFMFSRFYGRSQFFGGRRGTGETMRPLGRYHQHAARLQRILRQLAGLFRECDELSGIPRNAPSHYYYHEAMTLAHDDLLLVRRGLGETITEKEWEDPPLWDQYTGHEVEANADLYAGALRAATYLDQIQEFFAKGSADDGVDTEGVQRLLAALRRAMYVPAPEEDVNEDTSADPAPAATSASPRREKSRSPSVVRRPSRHTPRGSPGGKRKSPDAVPATTDDPAANKDAQPHQASDRSQQAQKAQTALPGLSLGITKAAKETKPTLIAKLQAADKADNTEKQARFGDMLVPEKKSPTKKKGKKGKK</sequence>